<dbReference type="EMBL" id="SRLO01000282">
    <property type="protein sequence ID" value="TNN62968.1"/>
    <property type="molecule type" value="Genomic_DNA"/>
</dbReference>
<evidence type="ECO:0000256" key="1">
    <source>
        <dbReference type="SAM" id="MobiDB-lite"/>
    </source>
</evidence>
<reference evidence="2 3" key="1">
    <citation type="submission" date="2019-03" db="EMBL/GenBank/DDBJ databases">
        <title>First draft genome of Liparis tanakae, snailfish: a comprehensive survey of snailfish specific genes.</title>
        <authorList>
            <person name="Kim W."/>
            <person name="Song I."/>
            <person name="Jeong J.-H."/>
            <person name="Kim D."/>
            <person name="Kim S."/>
            <person name="Ryu S."/>
            <person name="Song J.Y."/>
            <person name="Lee S.K."/>
        </authorList>
    </citation>
    <scope>NUCLEOTIDE SEQUENCE [LARGE SCALE GENOMIC DNA]</scope>
    <source>
        <tissue evidence="2">Muscle</tissue>
    </source>
</reference>
<protein>
    <submittedName>
        <fullName evidence="2">Uncharacterized protein</fullName>
    </submittedName>
</protein>
<sequence length="171" mass="18834">MKPHTASRAGESFRHDNYSARGVGPDICKAGPFNGNGSVSYGRGNERDALDVVRREGGPELGVEHGQGDGAGRKMAFPGALREKPEERMNSWEGNAFPLKKCFIFVSFLPDITNCNKLLERRNGKIKTFLYAWQPAQTFHMGHLMSQDPHLPRPDRASAPDFPKGGGRLLA</sequence>
<dbReference type="AlphaFoldDB" id="A0A4Z2HAR0"/>
<name>A0A4Z2HAR0_9TELE</name>
<accession>A0A4Z2HAR0</accession>
<keyword evidence="3" id="KW-1185">Reference proteome</keyword>
<dbReference type="Proteomes" id="UP000314294">
    <property type="component" value="Unassembled WGS sequence"/>
</dbReference>
<comment type="caution">
    <text evidence="2">The sequence shown here is derived from an EMBL/GenBank/DDBJ whole genome shotgun (WGS) entry which is preliminary data.</text>
</comment>
<evidence type="ECO:0000313" key="3">
    <source>
        <dbReference type="Proteomes" id="UP000314294"/>
    </source>
</evidence>
<organism evidence="2 3">
    <name type="scientific">Liparis tanakae</name>
    <name type="common">Tanaka's snailfish</name>
    <dbReference type="NCBI Taxonomy" id="230148"/>
    <lineage>
        <taxon>Eukaryota</taxon>
        <taxon>Metazoa</taxon>
        <taxon>Chordata</taxon>
        <taxon>Craniata</taxon>
        <taxon>Vertebrata</taxon>
        <taxon>Euteleostomi</taxon>
        <taxon>Actinopterygii</taxon>
        <taxon>Neopterygii</taxon>
        <taxon>Teleostei</taxon>
        <taxon>Neoteleostei</taxon>
        <taxon>Acanthomorphata</taxon>
        <taxon>Eupercaria</taxon>
        <taxon>Perciformes</taxon>
        <taxon>Cottioidei</taxon>
        <taxon>Cottales</taxon>
        <taxon>Liparidae</taxon>
        <taxon>Liparis</taxon>
    </lineage>
</organism>
<feature type="region of interest" description="Disordered" evidence="1">
    <location>
        <begin position="144"/>
        <end position="171"/>
    </location>
</feature>
<gene>
    <name evidence="2" type="ORF">EYF80_026777</name>
</gene>
<evidence type="ECO:0000313" key="2">
    <source>
        <dbReference type="EMBL" id="TNN62968.1"/>
    </source>
</evidence>
<proteinExistence type="predicted"/>